<dbReference type="InterPro" id="IPR001466">
    <property type="entry name" value="Beta-lactam-related"/>
</dbReference>
<dbReference type="STRING" id="39966.A0A369K9F9"/>
<dbReference type="InParanoid" id="A0A369K9F9"/>
<evidence type="ECO:0000256" key="2">
    <source>
        <dbReference type="SAM" id="SignalP"/>
    </source>
</evidence>
<dbReference type="SUPFAM" id="SSF56601">
    <property type="entry name" value="beta-lactamase/transpeptidase-like"/>
    <property type="match status" value="1"/>
</dbReference>
<feature type="signal peptide" evidence="2">
    <location>
        <begin position="1"/>
        <end position="18"/>
    </location>
</feature>
<name>A0A369K9F9_HYPMA</name>
<dbReference type="PANTHER" id="PTHR43283:SF11">
    <property type="entry name" value="BETA-LACTAMASE-RELATED DOMAIN-CONTAINING PROTEIN"/>
    <property type="match status" value="1"/>
</dbReference>
<evidence type="ECO:0000256" key="1">
    <source>
        <dbReference type="ARBA" id="ARBA00022801"/>
    </source>
</evidence>
<organism evidence="4 5">
    <name type="scientific">Hypsizygus marmoreus</name>
    <name type="common">White beech mushroom</name>
    <name type="synonym">Agaricus marmoreus</name>
    <dbReference type="NCBI Taxonomy" id="39966"/>
    <lineage>
        <taxon>Eukaryota</taxon>
        <taxon>Fungi</taxon>
        <taxon>Dikarya</taxon>
        <taxon>Basidiomycota</taxon>
        <taxon>Agaricomycotina</taxon>
        <taxon>Agaricomycetes</taxon>
        <taxon>Agaricomycetidae</taxon>
        <taxon>Agaricales</taxon>
        <taxon>Tricholomatineae</taxon>
        <taxon>Lyophyllaceae</taxon>
        <taxon>Hypsizygus</taxon>
    </lineage>
</organism>
<dbReference type="EMBL" id="LUEZ02000005">
    <property type="protein sequence ID" value="RDB30558.1"/>
    <property type="molecule type" value="Genomic_DNA"/>
</dbReference>
<proteinExistence type="predicted"/>
<dbReference type="PANTHER" id="PTHR43283">
    <property type="entry name" value="BETA-LACTAMASE-RELATED"/>
    <property type="match status" value="1"/>
</dbReference>
<gene>
    <name evidence="4" type="ORF">Hypma_007144</name>
</gene>
<evidence type="ECO:0000313" key="5">
    <source>
        <dbReference type="Proteomes" id="UP000076154"/>
    </source>
</evidence>
<dbReference type="Pfam" id="PF00144">
    <property type="entry name" value="Beta-lactamase"/>
    <property type="match status" value="1"/>
</dbReference>
<protein>
    <recommendedName>
        <fullName evidence="3">Beta-lactamase-related domain-containing protein</fullName>
    </recommendedName>
</protein>
<feature type="chain" id="PRO_5017059807" description="Beta-lactamase-related domain-containing protein" evidence="2">
    <location>
        <begin position="19"/>
        <end position="423"/>
    </location>
</feature>
<accession>A0A369K9F9</accession>
<dbReference type="InterPro" id="IPR012338">
    <property type="entry name" value="Beta-lactam/transpept-like"/>
</dbReference>
<evidence type="ECO:0000313" key="4">
    <source>
        <dbReference type="EMBL" id="RDB30558.1"/>
    </source>
</evidence>
<sequence>MVVLPHLTLLALNLTAHAQTLHYGTPESVSLLPRPLLDLQENITGYLTPANYGSASFNKAQALYPGATVIVGHQNTIVSHFAVGNALEYADVNGTKLPEEKRVKMQRDTVFDMASLTKMFTTIAALQQLDSGGIALNATVATYLPGFAVNGKENITILMLLTHTSGFGADPVPGLWVGYDTYEKRKQAVIEQALINTPGTKYLYSDLNFMTVQFVLEAVTSLPLDQLIHDEFTAPLGMLDTWFNRGNKPLSKAQLERVAATEYQIGALGPGEPEREQPVWGTVHDENAWSLNGVAGHAGIFSTARDLATFCQMILNNGTYNGVQILQPSTVDLIFHDFNIRFPGNAHGLGFELNQFYWAGPMQSPNTAGHTGFTGTSMVIDRPSNTFFIMLSNRVHPSRAWSNVNVVRQMVGLFVARALGRQL</sequence>
<keyword evidence="5" id="KW-1185">Reference proteome</keyword>
<dbReference type="GO" id="GO:0016787">
    <property type="term" value="F:hydrolase activity"/>
    <property type="evidence" value="ECO:0007669"/>
    <property type="project" value="UniProtKB-KW"/>
</dbReference>
<dbReference type="Gene3D" id="3.40.710.10">
    <property type="entry name" value="DD-peptidase/beta-lactamase superfamily"/>
    <property type="match status" value="1"/>
</dbReference>
<dbReference type="Proteomes" id="UP000076154">
    <property type="component" value="Unassembled WGS sequence"/>
</dbReference>
<evidence type="ECO:0000259" key="3">
    <source>
        <dbReference type="Pfam" id="PF00144"/>
    </source>
</evidence>
<dbReference type="AlphaFoldDB" id="A0A369K9F9"/>
<feature type="domain" description="Beta-lactamase-related" evidence="3">
    <location>
        <begin position="64"/>
        <end position="398"/>
    </location>
</feature>
<dbReference type="OrthoDB" id="428260at2759"/>
<reference evidence="4" key="1">
    <citation type="submission" date="2018-04" db="EMBL/GenBank/DDBJ databases">
        <title>Whole genome sequencing of Hypsizygus marmoreus.</title>
        <authorList>
            <person name="Choi I.-G."/>
            <person name="Min B."/>
            <person name="Kim J.-G."/>
            <person name="Kim S."/>
            <person name="Oh Y.-L."/>
            <person name="Kong W.-S."/>
            <person name="Park H."/>
            <person name="Jeong J."/>
            <person name="Song E.-S."/>
        </authorList>
    </citation>
    <scope>NUCLEOTIDE SEQUENCE [LARGE SCALE GENOMIC DNA]</scope>
    <source>
        <strain evidence="4">51987-8</strain>
    </source>
</reference>
<keyword evidence="1" id="KW-0378">Hydrolase</keyword>
<comment type="caution">
    <text evidence="4">The sequence shown here is derived from an EMBL/GenBank/DDBJ whole genome shotgun (WGS) entry which is preliminary data.</text>
</comment>
<keyword evidence="2" id="KW-0732">Signal</keyword>
<dbReference type="InterPro" id="IPR050789">
    <property type="entry name" value="Diverse_Enzym_Activities"/>
</dbReference>